<evidence type="ECO:0000313" key="2">
    <source>
        <dbReference type="Proteomes" id="UP001190700"/>
    </source>
</evidence>
<comment type="caution">
    <text evidence="1">The sequence shown here is derived from an EMBL/GenBank/DDBJ whole genome shotgun (WGS) entry which is preliminary data.</text>
</comment>
<dbReference type="EMBL" id="LGRX02034672">
    <property type="protein sequence ID" value="KAK3237228.1"/>
    <property type="molecule type" value="Genomic_DNA"/>
</dbReference>
<name>A0AAE0BJW3_9CHLO</name>
<dbReference type="Pfam" id="PF04720">
    <property type="entry name" value="PDDEXK_6"/>
    <property type="match status" value="1"/>
</dbReference>
<reference evidence="1 2" key="1">
    <citation type="journal article" date="2015" name="Genome Biol. Evol.">
        <title>Comparative Genomics of a Bacterivorous Green Alga Reveals Evolutionary Causalities and Consequences of Phago-Mixotrophic Mode of Nutrition.</title>
        <authorList>
            <person name="Burns J.A."/>
            <person name="Paasch A."/>
            <person name="Narechania A."/>
            <person name="Kim E."/>
        </authorList>
    </citation>
    <scope>NUCLEOTIDE SEQUENCE [LARGE SCALE GENOMIC DNA]</scope>
    <source>
        <strain evidence="1 2">PLY_AMNH</strain>
    </source>
</reference>
<dbReference type="Proteomes" id="UP001190700">
    <property type="component" value="Unassembled WGS sequence"/>
</dbReference>
<keyword evidence="2" id="KW-1185">Reference proteome</keyword>
<accession>A0AAE0BJW3</accession>
<sequence>MTRERYVPELRENTELLFGETLDGCTPSTSEHKSSFYDICEREFFSVSRVKEENTRENFDRFLNIATTPWESQVQDDVTTAAAQLRHFRSELDIHNLEAVLLSMGYSVCIRRGLSAGGSEHKFLMVSETTRESYANSRHALIDIFFRDIFEIPRSSKSYNAMMSALPQIFVGSCPSRKVGYEASLGDISALY</sequence>
<protein>
    <submittedName>
        <fullName evidence="1">Uncharacterized protein</fullName>
    </submittedName>
</protein>
<proteinExistence type="predicted"/>
<dbReference type="AlphaFoldDB" id="A0AAE0BJW3"/>
<dbReference type="InterPro" id="IPR006502">
    <property type="entry name" value="PDDEXK-like"/>
</dbReference>
<organism evidence="1 2">
    <name type="scientific">Cymbomonas tetramitiformis</name>
    <dbReference type="NCBI Taxonomy" id="36881"/>
    <lineage>
        <taxon>Eukaryota</taxon>
        <taxon>Viridiplantae</taxon>
        <taxon>Chlorophyta</taxon>
        <taxon>Pyramimonadophyceae</taxon>
        <taxon>Pyramimonadales</taxon>
        <taxon>Pyramimonadaceae</taxon>
        <taxon>Cymbomonas</taxon>
    </lineage>
</organism>
<gene>
    <name evidence="1" type="ORF">CYMTET_52676</name>
</gene>
<evidence type="ECO:0000313" key="1">
    <source>
        <dbReference type="EMBL" id="KAK3237228.1"/>
    </source>
</evidence>